<dbReference type="InterPro" id="IPR001736">
    <property type="entry name" value="PLipase_D/transphosphatidylase"/>
</dbReference>
<dbReference type="RefSeq" id="WP_011316683.1">
    <property type="nucleotide sequence ID" value="NZ_JACKZP010000305.1"/>
</dbReference>
<evidence type="ECO:0000313" key="3">
    <source>
        <dbReference type="Proteomes" id="UP000570851"/>
    </source>
</evidence>
<proteinExistence type="predicted"/>
<feature type="domain" description="PLD phosphodiesterase" evidence="1">
    <location>
        <begin position="200"/>
        <end position="227"/>
    </location>
</feature>
<dbReference type="SUPFAM" id="SSF56024">
    <property type="entry name" value="Phospholipase D/nuclease"/>
    <property type="match status" value="1"/>
</dbReference>
<dbReference type="InterPro" id="IPR047955">
    <property type="entry name" value="DrmC-like"/>
</dbReference>
<gene>
    <name evidence="2" type="ORF">GNE12_29240</name>
</gene>
<dbReference type="Pfam" id="PF13091">
    <property type="entry name" value="PLDc_2"/>
    <property type="match status" value="1"/>
</dbReference>
<keyword evidence="2" id="KW-0614">Plasmid</keyword>
<dbReference type="EMBL" id="JACKZP010000305">
    <property type="protein sequence ID" value="MBC1305961.1"/>
    <property type="molecule type" value="Genomic_DNA"/>
</dbReference>
<dbReference type="GeneID" id="58727469"/>
<comment type="caution">
    <text evidence="2">The sequence shown here is derived from an EMBL/GenBank/DDBJ whole genome shotgun (WGS) entry which is preliminary data.</text>
</comment>
<sequence length="267" mass="29454">MTAFLQLSRPVLLSLATAFETGRLHPPFSISTIKTYVPEILSNGVVEELNRLNAMGATPEHIAYTLRLLAAERSASQEIHDRVELVWTGQEVVGSQSRATSVVVRELFSTAKSSILISSFAVDKGKKAQALFGVLASRMDANPEINVRMFLNVKRSHNNKLPESTLLKEFADTFRQEIWTGQRLPEVFYDPRSLAPGAGTKACLHAKCVVVDEERLLVTSANFTEAAHERNIEAGVLIDDPVAAKGMRSQFETLVAKNILRRVPGIQ</sequence>
<evidence type="ECO:0000313" key="2">
    <source>
        <dbReference type="EMBL" id="MBC1305961.1"/>
    </source>
</evidence>
<dbReference type="Gene3D" id="3.30.870.10">
    <property type="entry name" value="Endonuclease Chain A"/>
    <property type="match status" value="1"/>
</dbReference>
<evidence type="ECO:0000259" key="1">
    <source>
        <dbReference type="PROSITE" id="PS50035"/>
    </source>
</evidence>
<geneLocation type="plasmid" evidence="2">
    <name>pN2B-C</name>
</geneLocation>
<protein>
    <submittedName>
        <fullName evidence="2">Phospholipase</fullName>
    </submittedName>
</protein>
<name>A0ABR6SHU0_ANAVA</name>
<dbReference type="CDD" id="cd09132">
    <property type="entry name" value="PLDc_unchar4"/>
    <property type="match status" value="1"/>
</dbReference>
<reference evidence="2 3" key="1">
    <citation type="submission" date="2019-11" db="EMBL/GenBank/DDBJ databases">
        <title>Comparison of genomes from free-living endosymbiotic cyanobacteria isolated from Azolla.</title>
        <authorList>
            <person name="Thiel T."/>
            <person name="Pratte B."/>
        </authorList>
    </citation>
    <scope>NUCLEOTIDE SEQUENCE [LARGE SCALE GENOMIC DNA]</scope>
    <source>
        <strain evidence="2 3">N2B</strain>
        <plasmid evidence="2">pN2B-C</plasmid>
    </source>
</reference>
<accession>A0ABR6SHU0</accession>
<dbReference type="InterPro" id="IPR025202">
    <property type="entry name" value="PLD-like_dom"/>
</dbReference>
<dbReference type="PROSITE" id="PS50035">
    <property type="entry name" value="PLD"/>
    <property type="match status" value="1"/>
</dbReference>
<dbReference type="Proteomes" id="UP000570851">
    <property type="component" value="Unassembled WGS sequence"/>
</dbReference>
<organism evidence="2 3">
    <name type="scientific">Trichormus variabilis N2B</name>
    <dbReference type="NCBI Taxonomy" id="2681315"/>
    <lineage>
        <taxon>Bacteria</taxon>
        <taxon>Bacillati</taxon>
        <taxon>Cyanobacteriota</taxon>
        <taxon>Cyanophyceae</taxon>
        <taxon>Nostocales</taxon>
        <taxon>Nostocaceae</taxon>
        <taxon>Trichormus</taxon>
    </lineage>
</organism>
<dbReference type="NCBIfam" id="NF038319">
    <property type="entry name" value="DISARM_DrmC_I"/>
    <property type="match status" value="1"/>
</dbReference>
<keyword evidence="3" id="KW-1185">Reference proteome</keyword>